<evidence type="ECO:0000256" key="10">
    <source>
        <dbReference type="SAM" id="SignalP"/>
    </source>
</evidence>
<keyword evidence="9" id="KW-1015">Disulfide bond</keyword>
<dbReference type="GO" id="GO:0045087">
    <property type="term" value="P:innate immune response"/>
    <property type="evidence" value="ECO:0007669"/>
    <property type="project" value="UniProtKB-KW"/>
</dbReference>
<dbReference type="PANTHER" id="PTHR45828">
    <property type="entry name" value="CYTOCHROME B561/FERRIC REDUCTASE TRANSMEMBRANE"/>
    <property type="match status" value="1"/>
</dbReference>
<comment type="subcellular location">
    <subcellularLocation>
        <location evidence="1">Secreted</location>
    </subcellularLocation>
</comment>
<comment type="similarity">
    <text evidence="2">Belongs to the insect defense protein family.</text>
</comment>
<evidence type="ECO:0000256" key="3">
    <source>
        <dbReference type="ARBA" id="ARBA00022525"/>
    </source>
</evidence>
<dbReference type="PANTHER" id="PTHR45828:SF9">
    <property type="entry name" value="CELL WALL INTEGRITY AND STRESS RESPONSE COMPONENT 4-LIKE-RELATED"/>
    <property type="match status" value="1"/>
</dbReference>
<reference evidence="12" key="1">
    <citation type="submission" date="2014-11" db="EMBL/GenBank/DDBJ databases">
        <title>Cloning, Expression and Analysis of the Defensin Gene from Actias selene.</title>
        <authorList>
            <person name="Qian C."/>
            <person name="Wang F."/>
            <person name="Zhu B."/>
            <person name="Wang L."/>
            <person name="Liu C."/>
            <person name="Dai L."/>
        </authorList>
    </citation>
    <scope>NUCLEOTIDE SEQUENCE</scope>
</reference>
<dbReference type="InterPro" id="IPR051237">
    <property type="entry name" value="Ferric-chelate_Red/DefProt"/>
</dbReference>
<feature type="domain" description="Reelin" evidence="11">
    <location>
        <begin position="5"/>
        <end position="165"/>
    </location>
</feature>
<feature type="signal peptide" evidence="10">
    <location>
        <begin position="1"/>
        <end position="18"/>
    </location>
</feature>
<evidence type="ECO:0000256" key="5">
    <source>
        <dbReference type="ARBA" id="ARBA00022588"/>
    </source>
</evidence>
<dbReference type="InterPro" id="IPR002861">
    <property type="entry name" value="Reeler_dom"/>
</dbReference>
<evidence type="ECO:0000259" key="11">
    <source>
        <dbReference type="PROSITE" id="PS51019"/>
    </source>
</evidence>
<evidence type="ECO:0000256" key="1">
    <source>
        <dbReference type="ARBA" id="ARBA00004613"/>
    </source>
</evidence>
<dbReference type="GO" id="GO:0042742">
    <property type="term" value="P:defense response to bacterium"/>
    <property type="evidence" value="ECO:0007669"/>
    <property type="project" value="UniProtKB-KW"/>
</dbReference>
<dbReference type="AlphaFoldDB" id="A0A0D5CQF5"/>
<dbReference type="Pfam" id="PF02014">
    <property type="entry name" value="Reeler"/>
    <property type="match status" value="1"/>
</dbReference>
<organism evidence="12">
    <name type="scientific">Actias selene</name>
    <name type="common">Indian moon moth</name>
    <dbReference type="NCBI Taxonomy" id="37776"/>
    <lineage>
        <taxon>Eukaryota</taxon>
        <taxon>Metazoa</taxon>
        <taxon>Ecdysozoa</taxon>
        <taxon>Arthropoda</taxon>
        <taxon>Hexapoda</taxon>
        <taxon>Insecta</taxon>
        <taxon>Pterygota</taxon>
        <taxon>Neoptera</taxon>
        <taxon>Endopterygota</taxon>
        <taxon>Lepidoptera</taxon>
        <taxon>Glossata</taxon>
        <taxon>Ditrysia</taxon>
        <taxon>Bombycoidea</taxon>
        <taxon>Saturniidae</taxon>
        <taxon>Saturniinae</taxon>
        <taxon>Saturniini</taxon>
        <taxon>Actias</taxon>
    </lineage>
</organism>
<keyword evidence="4" id="KW-0929">Antimicrobial</keyword>
<dbReference type="FunFam" id="2.60.40.4060:FF:000003">
    <property type="entry name" value="Ferric chelate reductase 1"/>
    <property type="match status" value="1"/>
</dbReference>
<dbReference type="GO" id="GO:0042832">
    <property type="term" value="P:defense response to protozoan"/>
    <property type="evidence" value="ECO:0007669"/>
    <property type="project" value="UniProtKB-ARBA"/>
</dbReference>
<keyword evidence="7" id="KW-0391">Immunity</keyword>
<dbReference type="GO" id="GO:0005576">
    <property type="term" value="C:extracellular region"/>
    <property type="evidence" value="ECO:0007669"/>
    <property type="project" value="UniProtKB-SubCell"/>
</dbReference>
<evidence type="ECO:0000256" key="8">
    <source>
        <dbReference type="ARBA" id="ARBA00023022"/>
    </source>
</evidence>
<dbReference type="EMBL" id="KP208617">
    <property type="protein sequence ID" value="AJW81891.1"/>
    <property type="molecule type" value="mRNA"/>
</dbReference>
<proteinExistence type="evidence at transcript level"/>
<feature type="chain" id="PRO_5002292200" evidence="10">
    <location>
        <begin position="19"/>
        <end position="165"/>
    </location>
</feature>
<evidence type="ECO:0000256" key="9">
    <source>
        <dbReference type="ARBA" id="ARBA00023157"/>
    </source>
</evidence>
<keyword evidence="6 10" id="KW-0732">Signal</keyword>
<sequence length="165" mass="17682">MIFAYIVAVVSAVALTSAYPTGAPTSACFDMIPGHAAEVQKGPAPYTITSAVTAVKAGHSVDVVVSGKTPEDFFRGILLQARQGDKIVGTWTIPPTDTYSQLMNCGEPGNAVTHISRDDKHTLSFSWTAPDDLEGEIVFLVTIVKTYAEFWVKIPSATIQILSQH</sequence>
<dbReference type="GO" id="GO:0016020">
    <property type="term" value="C:membrane"/>
    <property type="evidence" value="ECO:0007669"/>
    <property type="project" value="TreeGrafter"/>
</dbReference>
<evidence type="ECO:0000256" key="4">
    <source>
        <dbReference type="ARBA" id="ARBA00022529"/>
    </source>
</evidence>
<keyword evidence="8" id="KW-0044">Antibiotic</keyword>
<evidence type="ECO:0000256" key="6">
    <source>
        <dbReference type="ARBA" id="ARBA00022729"/>
    </source>
</evidence>
<dbReference type="InterPro" id="IPR042307">
    <property type="entry name" value="Reeler_sf"/>
</dbReference>
<protein>
    <submittedName>
        <fullName evidence="12">Putative defense protein</fullName>
    </submittedName>
</protein>
<keyword evidence="5" id="KW-0399">Innate immunity</keyword>
<name>A0A0D5CQF5_9NEOP</name>
<evidence type="ECO:0000256" key="2">
    <source>
        <dbReference type="ARBA" id="ARBA00008501"/>
    </source>
</evidence>
<accession>A0A0D5CQF5</accession>
<evidence type="ECO:0000313" key="12">
    <source>
        <dbReference type="EMBL" id="AJW81891.1"/>
    </source>
</evidence>
<evidence type="ECO:0000256" key="7">
    <source>
        <dbReference type="ARBA" id="ARBA00022859"/>
    </source>
</evidence>
<dbReference type="CDD" id="cd08544">
    <property type="entry name" value="Reeler"/>
    <property type="match status" value="1"/>
</dbReference>
<dbReference type="PROSITE" id="PS51019">
    <property type="entry name" value="REELIN"/>
    <property type="match status" value="1"/>
</dbReference>
<keyword evidence="3" id="KW-0964">Secreted</keyword>
<dbReference type="Gene3D" id="2.60.40.4060">
    <property type="entry name" value="Reeler domain"/>
    <property type="match status" value="1"/>
</dbReference>